<accession>S7PVF9</accession>
<name>S7PVF9_GLOTA</name>
<evidence type="ECO:0000313" key="2">
    <source>
        <dbReference type="EMBL" id="EPQ51621.1"/>
    </source>
</evidence>
<gene>
    <name evidence="2" type="ORF">GLOTRDRAFT_132992</name>
</gene>
<feature type="compositionally biased region" description="Polar residues" evidence="1">
    <location>
        <begin position="24"/>
        <end position="34"/>
    </location>
</feature>
<dbReference type="HOGENOM" id="CLU_1496358_0_0_1"/>
<dbReference type="OrthoDB" id="3060267at2759"/>
<dbReference type="GeneID" id="19302624"/>
<proteinExistence type="predicted"/>
<dbReference type="KEGG" id="gtr:GLOTRDRAFT_132992"/>
<dbReference type="AlphaFoldDB" id="S7PVF9"/>
<dbReference type="EMBL" id="KB469310">
    <property type="protein sequence ID" value="EPQ51621.1"/>
    <property type="molecule type" value="Genomic_DNA"/>
</dbReference>
<sequence length="180" mass="20282">MSRSRDAPQAAGRPNGGAFPGSPDPNNTGRNSSPFERYTERTVKRLRAIIHDRRSRALPSPPSDIIADLTRLERRRFSGRTRDVVDIAKWLHELLDEYHVLGIASGESDRQQVLYVSRFLDGNAAEWYYMNVSDIDQEVEDWSFPGLDVAMYKTFVDARVLARQTAATKRSATLALASGR</sequence>
<dbReference type="Proteomes" id="UP000030669">
    <property type="component" value="Unassembled WGS sequence"/>
</dbReference>
<protein>
    <submittedName>
        <fullName evidence="2">Uncharacterized protein</fullName>
    </submittedName>
</protein>
<feature type="region of interest" description="Disordered" evidence="1">
    <location>
        <begin position="1"/>
        <end position="38"/>
    </location>
</feature>
<evidence type="ECO:0000313" key="3">
    <source>
        <dbReference type="Proteomes" id="UP000030669"/>
    </source>
</evidence>
<evidence type="ECO:0000256" key="1">
    <source>
        <dbReference type="SAM" id="MobiDB-lite"/>
    </source>
</evidence>
<dbReference type="RefSeq" id="XP_007870063.1">
    <property type="nucleotide sequence ID" value="XM_007871872.1"/>
</dbReference>
<keyword evidence="3" id="KW-1185">Reference proteome</keyword>
<reference evidence="2 3" key="1">
    <citation type="journal article" date="2012" name="Science">
        <title>The Paleozoic origin of enzymatic lignin decomposition reconstructed from 31 fungal genomes.</title>
        <authorList>
            <person name="Floudas D."/>
            <person name="Binder M."/>
            <person name="Riley R."/>
            <person name="Barry K."/>
            <person name="Blanchette R.A."/>
            <person name="Henrissat B."/>
            <person name="Martinez A.T."/>
            <person name="Otillar R."/>
            <person name="Spatafora J.W."/>
            <person name="Yadav J.S."/>
            <person name="Aerts A."/>
            <person name="Benoit I."/>
            <person name="Boyd A."/>
            <person name="Carlson A."/>
            <person name="Copeland A."/>
            <person name="Coutinho P.M."/>
            <person name="de Vries R.P."/>
            <person name="Ferreira P."/>
            <person name="Findley K."/>
            <person name="Foster B."/>
            <person name="Gaskell J."/>
            <person name="Glotzer D."/>
            <person name="Gorecki P."/>
            <person name="Heitman J."/>
            <person name="Hesse C."/>
            <person name="Hori C."/>
            <person name="Igarashi K."/>
            <person name="Jurgens J.A."/>
            <person name="Kallen N."/>
            <person name="Kersten P."/>
            <person name="Kohler A."/>
            <person name="Kuees U."/>
            <person name="Kumar T.K.A."/>
            <person name="Kuo A."/>
            <person name="LaButti K."/>
            <person name="Larrondo L.F."/>
            <person name="Lindquist E."/>
            <person name="Ling A."/>
            <person name="Lombard V."/>
            <person name="Lucas S."/>
            <person name="Lundell T."/>
            <person name="Martin R."/>
            <person name="McLaughlin D.J."/>
            <person name="Morgenstern I."/>
            <person name="Morin E."/>
            <person name="Murat C."/>
            <person name="Nagy L.G."/>
            <person name="Nolan M."/>
            <person name="Ohm R.A."/>
            <person name="Patyshakuliyeva A."/>
            <person name="Rokas A."/>
            <person name="Ruiz-Duenas F.J."/>
            <person name="Sabat G."/>
            <person name="Salamov A."/>
            <person name="Samejima M."/>
            <person name="Schmutz J."/>
            <person name="Slot J.C."/>
            <person name="St John F."/>
            <person name="Stenlid J."/>
            <person name="Sun H."/>
            <person name="Sun S."/>
            <person name="Syed K."/>
            <person name="Tsang A."/>
            <person name="Wiebenga A."/>
            <person name="Young D."/>
            <person name="Pisabarro A."/>
            <person name="Eastwood D.C."/>
            <person name="Martin F."/>
            <person name="Cullen D."/>
            <person name="Grigoriev I.V."/>
            <person name="Hibbett D.S."/>
        </authorList>
    </citation>
    <scope>NUCLEOTIDE SEQUENCE [LARGE SCALE GENOMIC DNA]</scope>
    <source>
        <strain evidence="2 3">ATCC 11539</strain>
    </source>
</reference>
<organism evidence="2 3">
    <name type="scientific">Gloeophyllum trabeum (strain ATCC 11539 / FP-39264 / Madison 617)</name>
    <name type="common">Brown rot fungus</name>
    <dbReference type="NCBI Taxonomy" id="670483"/>
    <lineage>
        <taxon>Eukaryota</taxon>
        <taxon>Fungi</taxon>
        <taxon>Dikarya</taxon>
        <taxon>Basidiomycota</taxon>
        <taxon>Agaricomycotina</taxon>
        <taxon>Agaricomycetes</taxon>
        <taxon>Gloeophyllales</taxon>
        <taxon>Gloeophyllaceae</taxon>
        <taxon>Gloeophyllum</taxon>
    </lineage>
</organism>